<evidence type="ECO:0000256" key="5">
    <source>
        <dbReference type="PROSITE-ProRule" id="PRU00449"/>
    </source>
</evidence>
<reference evidence="8" key="1">
    <citation type="submission" date="2022-08" db="EMBL/GenBank/DDBJ databases">
        <authorList>
            <person name="Gutierrez-Valencia J."/>
        </authorList>
    </citation>
    <scope>NUCLEOTIDE SEQUENCE</scope>
</reference>
<dbReference type="GO" id="GO:0008270">
    <property type="term" value="F:zinc ion binding"/>
    <property type="evidence" value="ECO:0007669"/>
    <property type="project" value="UniProtKB-KW"/>
</dbReference>
<dbReference type="SMART" id="SM00154">
    <property type="entry name" value="ZnF_AN1"/>
    <property type="match status" value="1"/>
</dbReference>
<keyword evidence="2" id="KW-0479">Metal-binding</keyword>
<dbReference type="PANTHER" id="PTHR10634:SF116">
    <property type="entry name" value="ZINC FINGER A20 AND AN1 DOMAIN-CONTAINING STRESS-ASSOCIATED PROTEIN 1"/>
    <property type="match status" value="1"/>
</dbReference>
<comment type="caution">
    <text evidence="8">The sequence shown here is derived from an EMBL/GenBank/DDBJ whole genome shotgun (WGS) entry which is preliminary data.</text>
</comment>
<dbReference type="SUPFAM" id="SSF118310">
    <property type="entry name" value="AN1-like Zinc finger"/>
    <property type="match status" value="1"/>
</dbReference>
<feature type="domain" description="A20-type" evidence="6">
    <location>
        <begin position="13"/>
        <end position="47"/>
    </location>
</feature>
<dbReference type="PROSITE" id="PS51036">
    <property type="entry name" value="ZF_A20"/>
    <property type="match status" value="1"/>
</dbReference>
<dbReference type="InterPro" id="IPR050652">
    <property type="entry name" value="AN1_A20_ZnFinger"/>
</dbReference>
<evidence type="ECO:0000259" key="7">
    <source>
        <dbReference type="PROSITE" id="PS51039"/>
    </source>
</evidence>
<evidence type="ECO:0000313" key="9">
    <source>
        <dbReference type="Proteomes" id="UP001154282"/>
    </source>
</evidence>
<dbReference type="Pfam" id="PF01428">
    <property type="entry name" value="zf-AN1"/>
    <property type="match status" value="1"/>
</dbReference>
<accession>A0AAV0JY57</accession>
<evidence type="ECO:0000256" key="3">
    <source>
        <dbReference type="ARBA" id="ARBA00022771"/>
    </source>
</evidence>
<keyword evidence="4" id="KW-0862">Zinc</keyword>
<dbReference type="PANTHER" id="PTHR10634">
    <property type="entry name" value="AN1-TYPE ZINC FINGER PROTEIN"/>
    <property type="match status" value="1"/>
</dbReference>
<sequence>MGSEQNDGTSFPPAEPKLCANGCGFFGSPSNMNLCSKCYREIRVCEEQAASAKAAMEKTLSFKSKKPLSEAESIAADIKSVATAAEHVIALEKSSAAAAGSSSSEAKVVAVAAEVAKAANRCLTCNKRVGLTGFKCKCGSTFCGSHRYPENHDCDYDFKEAGKNAIAKANPVIKADKVERLQ</sequence>
<dbReference type="GO" id="GO:0043161">
    <property type="term" value="P:proteasome-mediated ubiquitin-dependent protein catabolic process"/>
    <property type="evidence" value="ECO:0007669"/>
    <property type="project" value="TreeGrafter"/>
</dbReference>
<feature type="domain" description="AN1-type" evidence="7">
    <location>
        <begin position="116"/>
        <end position="162"/>
    </location>
</feature>
<gene>
    <name evidence="8" type="ORF">LITE_LOCUS16137</name>
</gene>
<evidence type="ECO:0000256" key="4">
    <source>
        <dbReference type="ARBA" id="ARBA00022833"/>
    </source>
</evidence>
<name>A0AAV0JY57_9ROSI</name>
<dbReference type="Pfam" id="PF01754">
    <property type="entry name" value="zf-A20"/>
    <property type="match status" value="1"/>
</dbReference>
<dbReference type="Proteomes" id="UP001154282">
    <property type="component" value="Unassembled WGS sequence"/>
</dbReference>
<dbReference type="SUPFAM" id="SSF57716">
    <property type="entry name" value="Glucocorticoid receptor-like (DNA-binding domain)"/>
    <property type="match status" value="1"/>
</dbReference>
<keyword evidence="9" id="KW-1185">Reference proteome</keyword>
<evidence type="ECO:0000259" key="6">
    <source>
        <dbReference type="PROSITE" id="PS51036"/>
    </source>
</evidence>
<dbReference type="EMBL" id="CAMGYJ010000005">
    <property type="protein sequence ID" value="CAI0413985.1"/>
    <property type="molecule type" value="Genomic_DNA"/>
</dbReference>
<dbReference type="SMART" id="SM00259">
    <property type="entry name" value="ZnF_A20"/>
    <property type="match status" value="1"/>
</dbReference>
<dbReference type="InterPro" id="IPR035896">
    <property type="entry name" value="AN1-like_Znf"/>
</dbReference>
<evidence type="ECO:0000256" key="1">
    <source>
        <dbReference type="ARBA" id="ARBA00003732"/>
    </source>
</evidence>
<proteinExistence type="predicted"/>
<dbReference type="Gene3D" id="1.20.5.4770">
    <property type="match status" value="1"/>
</dbReference>
<dbReference type="Gene3D" id="4.10.1110.10">
    <property type="entry name" value="AN1-like Zinc finger"/>
    <property type="match status" value="1"/>
</dbReference>
<dbReference type="InterPro" id="IPR002653">
    <property type="entry name" value="Znf_A20"/>
</dbReference>
<protein>
    <submittedName>
        <fullName evidence="8">Uncharacterized protein</fullName>
    </submittedName>
</protein>
<dbReference type="PROSITE" id="PS51039">
    <property type="entry name" value="ZF_AN1"/>
    <property type="match status" value="1"/>
</dbReference>
<evidence type="ECO:0000313" key="8">
    <source>
        <dbReference type="EMBL" id="CAI0413985.1"/>
    </source>
</evidence>
<dbReference type="GO" id="GO:0003677">
    <property type="term" value="F:DNA binding"/>
    <property type="evidence" value="ECO:0007669"/>
    <property type="project" value="InterPro"/>
</dbReference>
<dbReference type="FunFam" id="4.10.1110.10:FF:000001">
    <property type="entry name" value="Zinc finger AN1-type containing 6"/>
    <property type="match status" value="1"/>
</dbReference>
<dbReference type="AlphaFoldDB" id="A0AAV0JY57"/>
<keyword evidence="3 5" id="KW-0863">Zinc-finger</keyword>
<organism evidence="8 9">
    <name type="scientific">Linum tenue</name>
    <dbReference type="NCBI Taxonomy" id="586396"/>
    <lineage>
        <taxon>Eukaryota</taxon>
        <taxon>Viridiplantae</taxon>
        <taxon>Streptophyta</taxon>
        <taxon>Embryophyta</taxon>
        <taxon>Tracheophyta</taxon>
        <taxon>Spermatophyta</taxon>
        <taxon>Magnoliopsida</taxon>
        <taxon>eudicotyledons</taxon>
        <taxon>Gunneridae</taxon>
        <taxon>Pentapetalae</taxon>
        <taxon>rosids</taxon>
        <taxon>fabids</taxon>
        <taxon>Malpighiales</taxon>
        <taxon>Linaceae</taxon>
        <taxon>Linum</taxon>
    </lineage>
</organism>
<dbReference type="InterPro" id="IPR000058">
    <property type="entry name" value="Znf_AN1"/>
</dbReference>
<evidence type="ECO:0000256" key="2">
    <source>
        <dbReference type="ARBA" id="ARBA00022723"/>
    </source>
</evidence>
<comment type="function">
    <text evidence="1">May be involved in environmental stress response.</text>
</comment>